<dbReference type="CDD" id="cd05789">
    <property type="entry name" value="S1_Rrp4"/>
    <property type="match status" value="1"/>
</dbReference>
<dbReference type="EMBL" id="GEEE01014223">
    <property type="protein sequence ID" value="JAP49002.1"/>
    <property type="molecule type" value="Transcribed_RNA"/>
</dbReference>
<dbReference type="STRING" id="70667.A0A0V0JAX4"/>
<dbReference type="GO" id="GO:0034475">
    <property type="term" value="P:U4 snRNA 3'-end processing"/>
    <property type="evidence" value="ECO:0007669"/>
    <property type="project" value="TreeGrafter"/>
</dbReference>
<evidence type="ECO:0000259" key="6">
    <source>
        <dbReference type="Pfam" id="PF21266"/>
    </source>
</evidence>
<accession>A0A0V0JAX4</accession>
<keyword evidence="4" id="KW-0694">RNA-binding</keyword>
<dbReference type="PANTHER" id="PTHR21321">
    <property type="entry name" value="PNAS-3 RELATED"/>
    <property type="match status" value="1"/>
</dbReference>
<organism evidence="7">
    <name type="scientific">Schistocephalus solidus</name>
    <name type="common">Tapeworm</name>
    <dbReference type="NCBI Taxonomy" id="70667"/>
    <lineage>
        <taxon>Eukaryota</taxon>
        <taxon>Metazoa</taxon>
        <taxon>Spiralia</taxon>
        <taxon>Lophotrochozoa</taxon>
        <taxon>Platyhelminthes</taxon>
        <taxon>Cestoda</taxon>
        <taxon>Eucestoda</taxon>
        <taxon>Diphyllobothriidea</taxon>
        <taxon>Diphyllobothriidae</taxon>
        <taxon>Schistocephalus</taxon>
    </lineage>
</organism>
<dbReference type="AlphaFoldDB" id="A0A0V0JAX4"/>
<dbReference type="Proteomes" id="UP000275846">
    <property type="component" value="Unassembled WGS sequence"/>
</dbReference>
<dbReference type="EMBL" id="GEEE01000860">
    <property type="protein sequence ID" value="JAP62365.1"/>
    <property type="molecule type" value="Transcribed_RNA"/>
</dbReference>
<reference evidence="7" key="1">
    <citation type="submission" date="2016-01" db="EMBL/GenBank/DDBJ databases">
        <title>Reference transcriptome for the parasite Schistocephalus solidus: insights into the molecular evolution of parasitism.</title>
        <authorList>
            <person name="Hebert F.O."/>
            <person name="Grambauer S."/>
            <person name="Barber I."/>
            <person name="Landry C.R."/>
            <person name="Aubin-Horth N."/>
        </authorList>
    </citation>
    <scope>NUCLEOTIDE SEQUENCE</scope>
</reference>
<dbReference type="WBParaSite" id="SSLN_0001723701-mRNA-1">
    <property type="protein sequence ID" value="SSLN_0001723701-mRNA-1"/>
    <property type="gene ID" value="SSLN_0001723701"/>
</dbReference>
<dbReference type="OrthoDB" id="1650at2759"/>
<evidence type="ECO:0000256" key="2">
    <source>
        <dbReference type="ARBA" id="ARBA00009155"/>
    </source>
</evidence>
<dbReference type="SUPFAM" id="SSF50249">
    <property type="entry name" value="Nucleic acid-binding proteins"/>
    <property type="match status" value="1"/>
</dbReference>
<dbReference type="SUPFAM" id="SSF54791">
    <property type="entry name" value="Eukaryotic type KH-domain (KH-domain type I)"/>
    <property type="match status" value="1"/>
</dbReference>
<comment type="similarity">
    <text evidence="2">Belongs to the RRP4 family.</text>
</comment>
<evidence type="ECO:0000313" key="8">
    <source>
        <dbReference type="EMBL" id="VDM02988.1"/>
    </source>
</evidence>
<comment type="subcellular location">
    <subcellularLocation>
        <location evidence="1">Nucleus</location>
    </subcellularLocation>
</comment>
<dbReference type="EMBL" id="UYSU01041288">
    <property type="protein sequence ID" value="VDM02988.1"/>
    <property type="molecule type" value="Genomic_DNA"/>
</dbReference>
<dbReference type="Pfam" id="PF21266">
    <property type="entry name" value="S1_RRP4"/>
    <property type="match status" value="1"/>
</dbReference>
<dbReference type="Pfam" id="PF15985">
    <property type="entry name" value="KH_6"/>
    <property type="match status" value="1"/>
</dbReference>
<dbReference type="GO" id="GO:0071034">
    <property type="term" value="P:CUT catabolic process"/>
    <property type="evidence" value="ECO:0007669"/>
    <property type="project" value="TreeGrafter"/>
</dbReference>
<evidence type="ECO:0000313" key="10">
    <source>
        <dbReference type="WBParaSite" id="SSLN_0001723701-mRNA-1"/>
    </source>
</evidence>
<evidence type="ECO:0000259" key="5">
    <source>
        <dbReference type="Pfam" id="PF15985"/>
    </source>
</evidence>
<name>A0A0V0JAX4_SCHSO</name>
<feature type="domain" description="K Homology" evidence="5">
    <location>
        <begin position="206"/>
        <end position="263"/>
    </location>
</feature>
<dbReference type="Gene3D" id="2.40.50.140">
    <property type="entry name" value="Nucleic acid-binding proteins"/>
    <property type="match status" value="1"/>
</dbReference>
<protein>
    <submittedName>
        <fullName evidence="7 10">Exosome complex component RRP4</fullName>
    </submittedName>
</protein>
<dbReference type="InterPro" id="IPR026699">
    <property type="entry name" value="Exosome_RNA_bind1/RRP40/RRP4"/>
</dbReference>
<dbReference type="Gene3D" id="2.40.50.100">
    <property type="match status" value="1"/>
</dbReference>
<reference evidence="10" key="2">
    <citation type="submission" date="2016-06" db="UniProtKB">
        <authorList>
            <consortium name="WormBaseParasite"/>
        </authorList>
    </citation>
    <scope>IDENTIFICATION</scope>
</reference>
<dbReference type="GO" id="GO:0071038">
    <property type="term" value="P:TRAMP-dependent tRNA surveillance pathway"/>
    <property type="evidence" value="ECO:0007669"/>
    <property type="project" value="TreeGrafter"/>
</dbReference>
<reference evidence="8 9" key="3">
    <citation type="submission" date="2018-11" db="EMBL/GenBank/DDBJ databases">
        <authorList>
            <consortium name="Pathogen Informatics"/>
        </authorList>
    </citation>
    <scope>NUCLEOTIDE SEQUENCE [LARGE SCALE GENOMIC DNA]</scope>
    <source>
        <strain evidence="8 9">NST_G2</strain>
    </source>
</reference>
<evidence type="ECO:0000313" key="9">
    <source>
        <dbReference type="Proteomes" id="UP000275846"/>
    </source>
</evidence>
<feature type="domain" description="RRP4 S1" evidence="6">
    <location>
        <begin position="112"/>
        <end position="183"/>
    </location>
</feature>
<dbReference type="GO" id="GO:0000177">
    <property type="term" value="C:cytoplasmic exosome (RNase complex)"/>
    <property type="evidence" value="ECO:0007669"/>
    <property type="project" value="TreeGrafter"/>
</dbReference>
<evidence type="ECO:0000256" key="3">
    <source>
        <dbReference type="ARBA" id="ARBA00022835"/>
    </source>
</evidence>
<dbReference type="InterPro" id="IPR036612">
    <property type="entry name" value="KH_dom_type_1_sf"/>
</dbReference>
<keyword evidence="9" id="KW-1185">Reference proteome</keyword>
<dbReference type="GO" id="GO:0000467">
    <property type="term" value="P:exonucleolytic trimming to generate mature 3'-end of 5.8S rRNA from tricistronic rRNA transcript (SSU-rRNA, 5.8S rRNA, LSU-rRNA)"/>
    <property type="evidence" value="ECO:0007669"/>
    <property type="project" value="TreeGrafter"/>
</dbReference>
<gene>
    <name evidence="7" type="primary">EXOS2</name>
    <name evidence="8" type="ORF">SSLN_LOCUS16602</name>
    <name evidence="7" type="ORF">TR167486</name>
</gene>
<keyword evidence="3" id="KW-0271">Exosome</keyword>
<evidence type="ECO:0000313" key="7">
    <source>
        <dbReference type="EMBL" id="JAP62365.1"/>
    </source>
</evidence>
<dbReference type="InterPro" id="IPR004088">
    <property type="entry name" value="KH_dom_type_1"/>
</dbReference>
<dbReference type="GO" id="GO:0000176">
    <property type="term" value="C:nuclear exosome (RNase complex)"/>
    <property type="evidence" value="ECO:0007669"/>
    <property type="project" value="TreeGrafter"/>
</dbReference>
<dbReference type="CDD" id="cd22525">
    <property type="entry name" value="KH-I_Rrp4_eukar"/>
    <property type="match status" value="1"/>
</dbReference>
<dbReference type="GO" id="GO:0071035">
    <property type="term" value="P:nuclear polyadenylation-dependent rRNA catabolic process"/>
    <property type="evidence" value="ECO:0007669"/>
    <property type="project" value="TreeGrafter"/>
</dbReference>
<sequence>MPIAITAAILNDPSTGIADSPLESKDSFRDIVAPGEIIFMSGSNLITGHGTYRPHIDSADPSAHRTAESLLPQILSAKPIVESSSSSPMYASLAGHLKSVNKLMYVEPPNARYAGNVGDTVVGRIIEVEQRRWKVDVNSYQLANLSLANVKLPTGELRRKSEDDERAMRSFMREGDLIVAEVREVFRDGSLQLHMPGKRTGRLGEGCIVRVPPSLIRRQKIHRHNLAVPRGTGASASDHQLMPGTVSVGLILGCNGNVWVGPSRGMELGLQLGATISASGRVQQRDELLMERIAVSRVRNVIASLATEGVSIWETSVLAGCEASWLDEYHNHGDEAEMEEGEGESRQLTRLLRPEHRKHLASLVLTKINTS</sequence>
<dbReference type="GO" id="GO:0003723">
    <property type="term" value="F:RNA binding"/>
    <property type="evidence" value="ECO:0007669"/>
    <property type="project" value="UniProtKB-KW"/>
</dbReference>
<dbReference type="InterPro" id="IPR012340">
    <property type="entry name" value="NA-bd_OB-fold"/>
</dbReference>
<dbReference type="GO" id="GO:0071051">
    <property type="term" value="P:poly(A)-dependent snoRNA 3'-end processing"/>
    <property type="evidence" value="ECO:0007669"/>
    <property type="project" value="TreeGrafter"/>
</dbReference>
<proteinExistence type="inferred from homology"/>
<evidence type="ECO:0000256" key="4">
    <source>
        <dbReference type="ARBA" id="ARBA00022884"/>
    </source>
</evidence>
<evidence type="ECO:0000256" key="1">
    <source>
        <dbReference type="ARBA" id="ARBA00004123"/>
    </source>
</evidence>
<dbReference type="PANTHER" id="PTHR21321:SF4">
    <property type="entry name" value="EXOSOME COMPLEX COMPONENT RRP4"/>
    <property type="match status" value="1"/>
</dbReference>
<dbReference type="InterPro" id="IPR048565">
    <property type="entry name" value="S1_RRP4"/>
</dbReference>